<dbReference type="Proteomes" id="UP000321638">
    <property type="component" value="Unassembled WGS sequence"/>
</dbReference>
<dbReference type="EMBL" id="VDUZ01000036">
    <property type="protein sequence ID" value="TXL72065.1"/>
    <property type="molecule type" value="Genomic_DNA"/>
</dbReference>
<accession>A0A5C8PEK3</accession>
<reference evidence="1 2" key="1">
    <citation type="submission" date="2019-06" db="EMBL/GenBank/DDBJ databases">
        <title>New taxonomy in bacterial strain CC-CFT640, isolated from vineyard.</title>
        <authorList>
            <person name="Lin S.-Y."/>
            <person name="Tsai C.-F."/>
            <person name="Young C.-C."/>
        </authorList>
    </citation>
    <scope>NUCLEOTIDE SEQUENCE [LARGE SCALE GENOMIC DNA]</scope>
    <source>
        <strain evidence="1 2">CC-CFT640</strain>
    </source>
</reference>
<dbReference type="AlphaFoldDB" id="A0A5C8PEK3"/>
<gene>
    <name evidence="1" type="ORF">FHP25_26940</name>
</gene>
<proteinExistence type="predicted"/>
<name>A0A5C8PEK3_9HYPH</name>
<sequence length="62" mass="6974">MSRRPHTGDKLKGWDWDLDKEAMLAVEVSEDGGTVIVGGRASTVESFLELHRWSIGGFWEVK</sequence>
<keyword evidence="2" id="KW-1185">Reference proteome</keyword>
<evidence type="ECO:0000313" key="2">
    <source>
        <dbReference type="Proteomes" id="UP000321638"/>
    </source>
</evidence>
<evidence type="ECO:0000313" key="1">
    <source>
        <dbReference type="EMBL" id="TXL72065.1"/>
    </source>
</evidence>
<comment type="caution">
    <text evidence="1">The sequence shown here is derived from an EMBL/GenBank/DDBJ whole genome shotgun (WGS) entry which is preliminary data.</text>
</comment>
<dbReference type="RefSeq" id="WP_147850093.1">
    <property type="nucleotide sequence ID" value="NZ_DATAJT010000633.1"/>
</dbReference>
<organism evidence="1 2">
    <name type="scientific">Vineibacter terrae</name>
    <dbReference type="NCBI Taxonomy" id="2586908"/>
    <lineage>
        <taxon>Bacteria</taxon>
        <taxon>Pseudomonadati</taxon>
        <taxon>Pseudomonadota</taxon>
        <taxon>Alphaproteobacteria</taxon>
        <taxon>Hyphomicrobiales</taxon>
        <taxon>Vineibacter</taxon>
    </lineage>
</organism>
<protein>
    <submittedName>
        <fullName evidence="1">Uncharacterized protein</fullName>
    </submittedName>
</protein>